<reference evidence="1" key="1">
    <citation type="submission" date="2022-07" db="EMBL/GenBank/DDBJ databases">
        <title>Phylogenomic reconstructions and comparative analyses of Kickxellomycotina fungi.</title>
        <authorList>
            <person name="Reynolds N.K."/>
            <person name="Stajich J.E."/>
            <person name="Barry K."/>
            <person name="Grigoriev I.V."/>
            <person name="Crous P."/>
            <person name="Smith M.E."/>
        </authorList>
    </citation>
    <scope>NUCLEOTIDE SEQUENCE</scope>
    <source>
        <strain evidence="1">Benny 63K</strain>
    </source>
</reference>
<gene>
    <name evidence="1" type="ORF">LPJ66_004657</name>
</gene>
<accession>A0ACC1IKM4</accession>
<comment type="caution">
    <text evidence="1">The sequence shown here is derived from an EMBL/GenBank/DDBJ whole genome shotgun (WGS) entry which is preliminary data.</text>
</comment>
<protein>
    <submittedName>
        <fullName evidence="1">Uncharacterized protein</fullName>
    </submittedName>
</protein>
<organism evidence="1 2">
    <name type="scientific">Kickxella alabastrina</name>
    <dbReference type="NCBI Taxonomy" id="61397"/>
    <lineage>
        <taxon>Eukaryota</taxon>
        <taxon>Fungi</taxon>
        <taxon>Fungi incertae sedis</taxon>
        <taxon>Zoopagomycota</taxon>
        <taxon>Kickxellomycotina</taxon>
        <taxon>Kickxellomycetes</taxon>
        <taxon>Kickxellales</taxon>
        <taxon>Kickxellaceae</taxon>
        <taxon>Kickxella</taxon>
    </lineage>
</organism>
<keyword evidence="2" id="KW-1185">Reference proteome</keyword>
<dbReference type="EMBL" id="JANBPG010000582">
    <property type="protein sequence ID" value="KAJ1895321.1"/>
    <property type="molecule type" value="Genomic_DNA"/>
</dbReference>
<sequence length="412" mass="45029">MDILDFVEAHKFKLQEQGQDQGQDQGQGMGHGQAPRQPMSPPGAYSAGPASPSGMTTIMVPSSKVGLIIGRGGESIRDIQQSSGARVQVQPDNGRGAPERPIQLIGLPEQIEYARVRIMEIVNSERPVGIGGGGNVVTPGGYQQRQEYAPQNQAQGFAAPRHAQQQSYGMPPPQQQQQQQDRYGGAAGPMASAMQSMAPPAHVEEMQIPAEAVGIVIGRGGESIKLLQQTSGARIQIIQGQDRSAPFKPVTISGDHAACMRARRMIEEKVDSLQHLLLQDLPVVVLLNTALHHHLATTSRSADRLIRMAEAVTPSSSSSNRRQRWVVFMADTRLNNPSNSTALSRLNLSRLSSKLTQHLPRNTLLRDTNRQGTSPKLRLKHRLRHSPEYAQYAEYYRKLAEKDPNGIVPSDN</sequence>
<evidence type="ECO:0000313" key="1">
    <source>
        <dbReference type="EMBL" id="KAJ1895321.1"/>
    </source>
</evidence>
<evidence type="ECO:0000313" key="2">
    <source>
        <dbReference type="Proteomes" id="UP001150581"/>
    </source>
</evidence>
<name>A0ACC1IKM4_9FUNG</name>
<proteinExistence type="predicted"/>
<dbReference type="Proteomes" id="UP001150581">
    <property type="component" value="Unassembled WGS sequence"/>
</dbReference>